<keyword evidence="4" id="KW-1185">Reference proteome</keyword>
<dbReference type="PANTHER" id="PTHR24198">
    <property type="entry name" value="ANKYRIN REPEAT AND PROTEIN KINASE DOMAIN-CONTAINING PROTEIN"/>
    <property type="match status" value="1"/>
</dbReference>
<keyword evidence="2" id="KW-0040">ANK repeat</keyword>
<sequence>MSLLKLPVELLLQVSSYLEFVFDLGSLYQRHSLLHTLLKDRVDELLKMEQSLQPLAWAASNGKERCVRKLLDAGALFEDSGDWTTQWDDPMTISAEHGHVDIVRMFLDHGRDPTPAIKEENSRFFAFDFNHLAFFGTPFFAAVLEGHTSVVSFLIERGSIKRCMETEEKREWCDLSLCFAVRRGIFLSSNFCLNEVVILILRVLARPLCIMLPQLLLQARLWKSSVF</sequence>
<accession>A0A9W4P1T1</accession>
<evidence type="ECO:0000313" key="3">
    <source>
        <dbReference type="EMBL" id="CAG8891108.1"/>
    </source>
</evidence>
<dbReference type="SMART" id="SM00248">
    <property type="entry name" value="ANK"/>
    <property type="match status" value="3"/>
</dbReference>
<dbReference type="InterPro" id="IPR002110">
    <property type="entry name" value="Ankyrin_rpt"/>
</dbReference>
<name>A0A9W4P1T1_9EURO</name>
<keyword evidence="1" id="KW-0677">Repeat</keyword>
<protein>
    <recommendedName>
        <fullName evidence="5">F-box domain-containing protein</fullName>
    </recommendedName>
</protein>
<organism evidence="3 4">
    <name type="scientific">Penicillium egyptiacum</name>
    <dbReference type="NCBI Taxonomy" id="1303716"/>
    <lineage>
        <taxon>Eukaryota</taxon>
        <taxon>Fungi</taxon>
        <taxon>Dikarya</taxon>
        <taxon>Ascomycota</taxon>
        <taxon>Pezizomycotina</taxon>
        <taxon>Eurotiomycetes</taxon>
        <taxon>Eurotiomycetidae</taxon>
        <taxon>Eurotiales</taxon>
        <taxon>Aspergillaceae</taxon>
        <taxon>Penicillium</taxon>
    </lineage>
</organism>
<dbReference type="AlphaFoldDB" id="A0A9W4P1T1"/>
<evidence type="ECO:0000256" key="1">
    <source>
        <dbReference type="ARBA" id="ARBA00022737"/>
    </source>
</evidence>
<gene>
    <name evidence="3" type="ORF">PEGY_LOCUS2741</name>
</gene>
<dbReference type="PANTHER" id="PTHR24198:SF165">
    <property type="entry name" value="ANKYRIN REPEAT-CONTAINING PROTEIN-RELATED"/>
    <property type="match status" value="1"/>
</dbReference>
<evidence type="ECO:0008006" key="5">
    <source>
        <dbReference type="Google" id="ProtNLM"/>
    </source>
</evidence>
<dbReference type="InterPro" id="IPR036770">
    <property type="entry name" value="Ankyrin_rpt-contain_sf"/>
</dbReference>
<reference evidence="3" key="1">
    <citation type="submission" date="2021-07" db="EMBL/GenBank/DDBJ databases">
        <authorList>
            <person name="Branca A.L. A."/>
        </authorList>
    </citation>
    <scope>NUCLEOTIDE SEQUENCE</scope>
</reference>
<comment type="caution">
    <text evidence="3">The sequence shown here is derived from an EMBL/GenBank/DDBJ whole genome shotgun (WGS) entry which is preliminary data.</text>
</comment>
<dbReference type="SUPFAM" id="SSF48403">
    <property type="entry name" value="Ankyrin repeat"/>
    <property type="match status" value="1"/>
</dbReference>
<dbReference type="OrthoDB" id="366390at2759"/>
<dbReference type="Proteomes" id="UP001154252">
    <property type="component" value="Unassembled WGS sequence"/>
</dbReference>
<dbReference type="Pfam" id="PF12796">
    <property type="entry name" value="Ank_2"/>
    <property type="match status" value="1"/>
</dbReference>
<proteinExistence type="predicted"/>
<evidence type="ECO:0000256" key="2">
    <source>
        <dbReference type="ARBA" id="ARBA00023043"/>
    </source>
</evidence>
<dbReference type="Gene3D" id="1.25.40.20">
    <property type="entry name" value="Ankyrin repeat-containing domain"/>
    <property type="match status" value="1"/>
</dbReference>
<evidence type="ECO:0000313" key="4">
    <source>
        <dbReference type="Proteomes" id="UP001154252"/>
    </source>
</evidence>
<dbReference type="EMBL" id="CAJVRC010000843">
    <property type="protein sequence ID" value="CAG8891108.1"/>
    <property type="molecule type" value="Genomic_DNA"/>
</dbReference>